<evidence type="ECO:0000256" key="1">
    <source>
        <dbReference type="ARBA" id="ARBA00004236"/>
    </source>
</evidence>
<keyword evidence="7 13" id="KW-0472">Membrane</keyword>
<dbReference type="RefSeq" id="XP_071744684.1">
    <property type="nucleotide sequence ID" value="XM_071888583.1"/>
</dbReference>
<dbReference type="PANTHER" id="PTHR23192">
    <property type="entry name" value="OLFACTOMEDIN-RELATED"/>
    <property type="match status" value="1"/>
</dbReference>
<dbReference type="PROSITE" id="PS51132">
    <property type="entry name" value="OLF"/>
    <property type="match status" value="1"/>
</dbReference>
<evidence type="ECO:0000313" key="16">
    <source>
        <dbReference type="EMBL" id="CDW28860.1"/>
    </source>
</evidence>
<evidence type="ECO:0000256" key="12">
    <source>
        <dbReference type="SAM" id="MobiDB-lite"/>
    </source>
</evidence>
<protein>
    <submittedName>
        <fullName evidence="16">Uncharacterized protein</fullName>
    </submittedName>
</protein>
<feature type="transmembrane region" description="Helical" evidence="13">
    <location>
        <begin position="29"/>
        <end position="51"/>
    </location>
</feature>
<dbReference type="Pfam" id="PF01391">
    <property type="entry name" value="Collagen"/>
    <property type="match status" value="2"/>
</dbReference>
<keyword evidence="13" id="KW-0812">Transmembrane</keyword>
<dbReference type="InterPro" id="IPR036179">
    <property type="entry name" value="Ig-like_dom_sf"/>
</dbReference>
<evidence type="ECO:0000256" key="13">
    <source>
        <dbReference type="SAM" id="Phobius"/>
    </source>
</evidence>
<keyword evidence="6" id="KW-0677">Repeat</keyword>
<dbReference type="OrthoDB" id="8626508at2759"/>
<evidence type="ECO:0000256" key="5">
    <source>
        <dbReference type="ARBA" id="ARBA00022729"/>
    </source>
</evidence>
<evidence type="ECO:0000256" key="3">
    <source>
        <dbReference type="ARBA" id="ARBA00022475"/>
    </source>
</evidence>
<sequence length="878" mass="97592">MNESTVKRFEPTHPKKKVKSFLSNRKNVILLHIKCVYSLLFLSLFLSAYSISISLQRQDTFAIQERYKRDENGGPGGVPDYQGPEGKMYDSERNVEFIHPKLREEMKMENEDPNNPWVWLTSYSRIPLEAIQDFCAATKEYCPPGREGKKGEVGNPGVIGEKGKRGRAGRPGSKGSRGHRGAIGPPGPRGPKGENGAAGLPGLDGRDGLPGEPGLDGIPGRSGLDGLPGVDGTPGTPGIPGHPGIDGKNGVKGEIGSRGPMGSRGERGITGPRGRSGQNGNDGDPGEPGICVYKVKNSTPSEVIIPPSISGFEDKAHSKSIIVQEGDNLKLTCASSGIPQPRITWNRLDKKAIPIGAWRVSNTVGPVLNITHINRKHMGDYICEANNGIPPVDRKVFHINVYFPPLIRIHQQMIGGYNGSFTVLECTIEAFPSPVNYWERHDGKIIERKFRKYNLHSIDRDKYVTVVRLNVTLNKPEDFGSYYCISKNEKGVTKGAITIFERDPNSALPPPIIGGFRPIVIGEEPPDFVGLEDLCPKTDKCPECTSYPGLRCEGSAKMYGLNILPYDTSLPGLTNRTQDCILETIGKPVFHRYTNDLYGSWMMDAVVRADTEGKIWATSGSVLYNQTLYEFNNKTAYREHKSTRNYTLPLPFTGNDHVIYNGSFYYLHYSTESIIKYNLRTLHSTKLRLPKNRVVLASGLNLLDSLYSSQQKDNYLDLHTDENGLWAIFGLAVDNNTVVAKIEGTSMEIQYMWNISLNHHQVADMFIVCGVLYAVDHVDTKDTRIRFALDLYKNKLLDIELPFTNPFSFTTMLGYNPELQSLTTWDSGNQLTYPIKYIDIGYRDRAEDALKTVDKTGFQIKYNQDSGLQIVDFPQDKG</sequence>
<evidence type="ECO:0000256" key="10">
    <source>
        <dbReference type="ARBA" id="ARBA00023319"/>
    </source>
</evidence>
<dbReference type="GO" id="GO:0005886">
    <property type="term" value="C:plasma membrane"/>
    <property type="evidence" value="ECO:0007669"/>
    <property type="project" value="UniProtKB-SubCell"/>
</dbReference>
<dbReference type="Pfam" id="PF13927">
    <property type="entry name" value="Ig_3"/>
    <property type="match status" value="1"/>
</dbReference>
<keyword evidence="10" id="KW-0393">Immunoglobulin domain</keyword>
<dbReference type="PROSITE" id="PS50835">
    <property type="entry name" value="IG_LIKE"/>
    <property type="match status" value="2"/>
</dbReference>
<evidence type="ECO:0000256" key="11">
    <source>
        <dbReference type="PROSITE-ProRule" id="PRU00446"/>
    </source>
</evidence>
<organism evidence="16">
    <name type="scientific">Lepeophtheirus salmonis</name>
    <name type="common">Salmon louse</name>
    <name type="synonym">Caligus salmonis</name>
    <dbReference type="NCBI Taxonomy" id="72036"/>
    <lineage>
        <taxon>Eukaryota</taxon>
        <taxon>Metazoa</taxon>
        <taxon>Ecdysozoa</taxon>
        <taxon>Arthropoda</taxon>
        <taxon>Crustacea</taxon>
        <taxon>Multicrustacea</taxon>
        <taxon>Hexanauplia</taxon>
        <taxon>Copepoda</taxon>
        <taxon>Siphonostomatoida</taxon>
        <taxon>Caligidae</taxon>
        <taxon>Lepeophtheirus</taxon>
    </lineage>
</organism>
<evidence type="ECO:0000256" key="9">
    <source>
        <dbReference type="ARBA" id="ARBA00023180"/>
    </source>
</evidence>
<proteinExistence type="predicted"/>
<dbReference type="Pfam" id="PF02191">
    <property type="entry name" value="OLF"/>
    <property type="match status" value="1"/>
</dbReference>
<dbReference type="Gene3D" id="2.60.40.10">
    <property type="entry name" value="Immunoglobulins"/>
    <property type="match status" value="2"/>
</dbReference>
<dbReference type="SMART" id="SM00409">
    <property type="entry name" value="IG"/>
    <property type="match status" value="2"/>
</dbReference>
<dbReference type="GeneID" id="121119077"/>
<evidence type="ECO:0000256" key="6">
    <source>
        <dbReference type="ARBA" id="ARBA00022737"/>
    </source>
</evidence>
<dbReference type="SMART" id="SM00408">
    <property type="entry name" value="IGc2"/>
    <property type="match status" value="2"/>
</dbReference>
<dbReference type="SUPFAM" id="SSF48726">
    <property type="entry name" value="Immunoglobulin"/>
    <property type="match status" value="2"/>
</dbReference>
<feature type="domain" description="Ig-like" evidence="14">
    <location>
        <begin position="404"/>
        <end position="498"/>
    </location>
</feature>
<dbReference type="PANTHER" id="PTHR23192:SF85">
    <property type="entry name" value="GLIOMEDIN"/>
    <property type="match status" value="1"/>
</dbReference>
<feature type="compositionally biased region" description="Low complexity" evidence="12">
    <location>
        <begin position="210"/>
        <end position="236"/>
    </location>
</feature>
<evidence type="ECO:0000256" key="7">
    <source>
        <dbReference type="ARBA" id="ARBA00023136"/>
    </source>
</evidence>
<dbReference type="InterPro" id="IPR003112">
    <property type="entry name" value="Olfac-like_dom"/>
</dbReference>
<keyword evidence="9" id="KW-0325">Glycoprotein</keyword>
<dbReference type="EMBL" id="HACA01011499">
    <property type="protein sequence ID" value="CDW28860.1"/>
    <property type="molecule type" value="Transcribed_RNA"/>
</dbReference>
<keyword evidence="13" id="KW-1133">Transmembrane helix</keyword>
<dbReference type="InterPro" id="IPR013783">
    <property type="entry name" value="Ig-like_fold"/>
</dbReference>
<evidence type="ECO:0000256" key="4">
    <source>
        <dbReference type="ARBA" id="ARBA00022525"/>
    </source>
</evidence>
<dbReference type="InterPro" id="IPR007110">
    <property type="entry name" value="Ig-like_dom"/>
</dbReference>
<feature type="domain" description="Olfactomedin-like" evidence="15">
    <location>
        <begin position="579"/>
        <end position="839"/>
    </location>
</feature>
<dbReference type="AlphaFoldDB" id="A0A0K2TSV0"/>
<dbReference type="InterPro" id="IPR003598">
    <property type="entry name" value="Ig_sub2"/>
</dbReference>
<comment type="caution">
    <text evidence="11">Lacks conserved residue(s) required for the propagation of feature annotation.</text>
</comment>
<evidence type="ECO:0000256" key="8">
    <source>
        <dbReference type="ARBA" id="ARBA00023157"/>
    </source>
</evidence>
<keyword evidence="3" id="KW-1003">Cell membrane</keyword>
<evidence type="ECO:0000259" key="14">
    <source>
        <dbReference type="PROSITE" id="PS50835"/>
    </source>
</evidence>
<dbReference type="FunFam" id="2.60.40.10:FF:000328">
    <property type="entry name" value="CLUMA_CG000981, isoform A"/>
    <property type="match status" value="1"/>
</dbReference>
<keyword evidence="4" id="KW-0964">Secreted</keyword>
<dbReference type="SMART" id="SM00284">
    <property type="entry name" value="OLF"/>
    <property type="match status" value="1"/>
</dbReference>
<dbReference type="InterPro" id="IPR008160">
    <property type="entry name" value="Collagen"/>
</dbReference>
<dbReference type="InterPro" id="IPR003599">
    <property type="entry name" value="Ig_sub"/>
</dbReference>
<feature type="domain" description="Ig-like" evidence="14">
    <location>
        <begin position="307"/>
        <end position="388"/>
    </location>
</feature>
<feature type="region of interest" description="Disordered" evidence="12">
    <location>
        <begin position="144"/>
        <end position="289"/>
    </location>
</feature>
<keyword evidence="8" id="KW-1015">Disulfide bond</keyword>
<comment type="subcellular location">
    <subcellularLocation>
        <location evidence="1">Cell membrane</location>
    </subcellularLocation>
    <subcellularLocation>
        <location evidence="2">Secreted</location>
    </subcellularLocation>
</comment>
<dbReference type="GO" id="GO:0005615">
    <property type="term" value="C:extracellular space"/>
    <property type="evidence" value="ECO:0007669"/>
    <property type="project" value="TreeGrafter"/>
</dbReference>
<keyword evidence="5" id="KW-0732">Signal</keyword>
<reference evidence="16" key="1">
    <citation type="submission" date="2014-05" db="EMBL/GenBank/DDBJ databases">
        <authorList>
            <person name="Chronopoulou M."/>
        </authorList>
    </citation>
    <scope>NUCLEOTIDE SEQUENCE</scope>
    <source>
        <tissue evidence="16">Whole organism</tissue>
    </source>
</reference>
<evidence type="ECO:0000256" key="2">
    <source>
        <dbReference type="ARBA" id="ARBA00004613"/>
    </source>
</evidence>
<dbReference type="InterPro" id="IPR050605">
    <property type="entry name" value="Olfactomedin-like_domain"/>
</dbReference>
<dbReference type="GO" id="GO:0007165">
    <property type="term" value="P:signal transduction"/>
    <property type="evidence" value="ECO:0007669"/>
    <property type="project" value="TreeGrafter"/>
</dbReference>
<accession>A0A0K2TSV0</accession>
<evidence type="ECO:0000259" key="15">
    <source>
        <dbReference type="PROSITE" id="PS51132"/>
    </source>
</evidence>
<name>A0A0K2TSV0_LEPSM</name>